<name>X6NAA9_RETFI</name>
<dbReference type="PANTHER" id="PTHR11781:SF22">
    <property type="entry name" value="TYPE I IODOTHYRONINE DEIODINASE"/>
    <property type="match status" value="1"/>
</dbReference>
<dbReference type="EMBL" id="ASPP01010533">
    <property type="protein sequence ID" value="ETO22704.1"/>
    <property type="molecule type" value="Genomic_DNA"/>
</dbReference>
<proteinExistence type="predicted"/>
<dbReference type="Gene3D" id="3.40.30.10">
    <property type="entry name" value="Glutaredoxin"/>
    <property type="match status" value="1"/>
</dbReference>
<dbReference type="PANTHER" id="PTHR11781">
    <property type="entry name" value="IODOTHYRONINE DEIODINASE"/>
    <property type="match status" value="1"/>
</dbReference>
<dbReference type="Pfam" id="PF00837">
    <property type="entry name" value="T4_deiodinase"/>
    <property type="match status" value="1"/>
</dbReference>
<protein>
    <submittedName>
        <fullName evidence="2">Deiodinase</fullName>
    </submittedName>
</protein>
<evidence type="ECO:0000256" key="1">
    <source>
        <dbReference type="SAM" id="MobiDB-lite"/>
    </source>
</evidence>
<dbReference type="OrthoDB" id="428577at2759"/>
<gene>
    <name evidence="2" type="ORF">RFI_14489</name>
</gene>
<feature type="region of interest" description="Disordered" evidence="1">
    <location>
        <begin position="39"/>
        <end position="62"/>
    </location>
</feature>
<dbReference type="InterPro" id="IPR000643">
    <property type="entry name" value="Iodothyronine_deiodinase"/>
</dbReference>
<organism evidence="2 3">
    <name type="scientific">Reticulomyxa filosa</name>
    <dbReference type="NCBI Taxonomy" id="46433"/>
    <lineage>
        <taxon>Eukaryota</taxon>
        <taxon>Sar</taxon>
        <taxon>Rhizaria</taxon>
        <taxon>Retaria</taxon>
        <taxon>Foraminifera</taxon>
        <taxon>Monothalamids</taxon>
        <taxon>Reticulomyxidae</taxon>
        <taxon>Reticulomyxa</taxon>
    </lineage>
</organism>
<dbReference type="AlphaFoldDB" id="X6NAA9"/>
<evidence type="ECO:0000313" key="2">
    <source>
        <dbReference type="EMBL" id="ETO22704.1"/>
    </source>
</evidence>
<comment type="caution">
    <text evidence="2">The sequence shown here is derived from an EMBL/GenBank/DDBJ whole genome shotgun (WGS) entry which is preliminary data.</text>
</comment>
<sequence>MERECPETCEKITRDVLLQMLKRENELRLSKEALEEIEMESREYDGNDNENESNKNKKEHENEKVHIPMSIMKWQERVVREFGYESNDEVNYALQTLRSARRLYPNDMEIKDATYYLKYNRINRGTLGVGDEWKDVTLMTCNAQAKKLSDIIREQDSFNFVFVYILEAHASDEWPIRTKPNLCIKQHASLKDRCSLAIRLIDEFHFQIPVFVDTMDNCFQTTYAAWPLRAFLLHHSTIQFILQPKWPEEEKELEFIFSFFFGMLFLFILK</sequence>
<accession>X6NAA9</accession>
<feature type="compositionally biased region" description="Basic and acidic residues" evidence="1">
    <location>
        <begin position="52"/>
        <end position="62"/>
    </location>
</feature>
<reference evidence="2 3" key="1">
    <citation type="journal article" date="2013" name="Curr. Biol.">
        <title>The Genome of the Foraminiferan Reticulomyxa filosa.</title>
        <authorList>
            <person name="Glockner G."/>
            <person name="Hulsmann N."/>
            <person name="Schleicher M."/>
            <person name="Noegel A.A."/>
            <person name="Eichinger L."/>
            <person name="Gallinger C."/>
            <person name="Pawlowski J."/>
            <person name="Sierra R."/>
            <person name="Euteneuer U."/>
            <person name="Pillet L."/>
            <person name="Moustafa A."/>
            <person name="Platzer M."/>
            <person name="Groth M."/>
            <person name="Szafranski K."/>
            <person name="Schliwa M."/>
        </authorList>
    </citation>
    <scope>NUCLEOTIDE SEQUENCE [LARGE SCALE GENOMIC DNA]</scope>
</reference>
<keyword evidence="3" id="KW-1185">Reference proteome</keyword>
<evidence type="ECO:0000313" key="3">
    <source>
        <dbReference type="Proteomes" id="UP000023152"/>
    </source>
</evidence>
<dbReference type="Proteomes" id="UP000023152">
    <property type="component" value="Unassembled WGS sequence"/>
</dbReference>
<dbReference type="GO" id="GO:0004800">
    <property type="term" value="F:thyroxine 5'-deiodinase activity"/>
    <property type="evidence" value="ECO:0007669"/>
    <property type="project" value="InterPro"/>
</dbReference>